<dbReference type="EMBL" id="SNXS01000003">
    <property type="protein sequence ID" value="TDP71384.1"/>
    <property type="molecule type" value="Genomic_DNA"/>
</dbReference>
<dbReference type="InterPro" id="IPR029489">
    <property type="entry name" value="OGT/SEC/SPY_C"/>
</dbReference>
<evidence type="ECO:0000256" key="1">
    <source>
        <dbReference type="ARBA" id="ARBA00004922"/>
    </source>
</evidence>
<gene>
    <name evidence="11" type="ORF">DES47_103365</name>
</gene>
<proteinExistence type="inferred from homology"/>
<evidence type="ECO:0000256" key="7">
    <source>
        <dbReference type="ARBA" id="ARBA00022803"/>
    </source>
</evidence>
<name>A0A4R6QQ69_9BURK</name>
<feature type="coiled-coil region" evidence="9">
    <location>
        <begin position="292"/>
        <end position="319"/>
    </location>
</feature>
<evidence type="ECO:0000256" key="5">
    <source>
        <dbReference type="ARBA" id="ARBA00022679"/>
    </source>
</evidence>
<dbReference type="Pfam" id="PF07719">
    <property type="entry name" value="TPR_2"/>
    <property type="match status" value="1"/>
</dbReference>
<protein>
    <recommendedName>
        <fullName evidence="3">protein O-GlcNAc transferase</fullName>
        <ecNumber evidence="3">2.4.1.255</ecNumber>
    </recommendedName>
</protein>
<dbReference type="PANTHER" id="PTHR44998:SF1">
    <property type="entry name" value="UDP-N-ACETYLGLUCOSAMINE--PEPTIDE N-ACETYLGLUCOSAMINYLTRANSFERASE 110 KDA SUBUNIT"/>
    <property type="match status" value="1"/>
</dbReference>
<dbReference type="Proteomes" id="UP000295361">
    <property type="component" value="Unassembled WGS sequence"/>
</dbReference>
<dbReference type="SUPFAM" id="SSF103642">
    <property type="entry name" value="Sec-C motif"/>
    <property type="match status" value="1"/>
</dbReference>
<dbReference type="InterPro" id="IPR019734">
    <property type="entry name" value="TPR_rpt"/>
</dbReference>
<organism evidence="11 12">
    <name type="scientific">Roseateles toxinivorans</name>
    <dbReference type="NCBI Taxonomy" id="270368"/>
    <lineage>
        <taxon>Bacteria</taxon>
        <taxon>Pseudomonadati</taxon>
        <taxon>Pseudomonadota</taxon>
        <taxon>Betaproteobacteria</taxon>
        <taxon>Burkholderiales</taxon>
        <taxon>Sphaerotilaceae</taxon>
        <taxon>Roseateles</taxon>
    </lineage>
</organism>
<feature type="repeat" description="TPR" evidence="8">
    <location>
        <begin position="181"/>
        <end position="214"/>
    </location>
</feature>
<keyword evidence="4" id="KW-0328">Glycosyltransferase</keyword>
<comment type="pathway">
    <text evidence="1">Protein modification; protein glycosylation.</text>
</comment>
<feature type="repeat" description="TPR" evidence="8">
    <location>
        <begin position="113"/>
        <end position="146"/>
    </location>
</feature>
<keyword evidence="12" id="KW-1185">Reference proteome</keyword>
<sequence>MSSIKVGRNDACPCGSGKKHKQCCLQVRQQAAPLPKTQGGAMGSPAELLSQAIQLFVQGHDEAAASRCQAVLQRVPSQPDALHLCGLIGLRQGRPLEALQFIDRALSSEPANDTMHSNRGIVLQALGRHEEALTSLRRALDLDPRGIAAWTHQGLSLMALLRLDEAELSFRAGLDLAPSDAAALNGLGQCLLRAGRLDEAARVLTQACIADPQSVTARTNLGVVHAALGRHEEALVDFQQLVALAPDRAESWDRLGGLLQEMGEAEPARDAFTRAYQLEPQPARLLRKSLVLSHVHRSLESMREERQQFEAQLEALLAAPAAPAEFDMSSFLPGIFSLAYQGDDVLPALRKLATLYLKLFPGLAWTAPHVTRPADGGRGLRIGFFTSYVHDHAVAHCFAPLMQALVENAGFEIHLISHRQLPLGEGRRPYAGYTGRFVEVSDRLTDARQEIAALELDILVYQDIGMEALSYFLGFARLARLQCVMGGHPVTTGLPEMDVHLSSSLGEPDDAQAHYSERLVMLDAIPASCEQPTLPSRFKSKLELGLPSEGNLYVCPVMLQKIHPDFDRAVAGILEADPHGYVVFFKHASLPLDRHLRSRFEQTIAPELRERVLFLPWVRNRDDFAAINALAAVILDPFHFGIGSTAATTMAVATPFVTLPGKFLRGRVGLAYARMLEVEACVAIDAADYVRKAVQIACDPALRDRLSAGIQENRSRFFDNQAYLAQIRGYLASGREGPGAAPRKLMDN</sequence>
<dbReference type="Pfam" id="PF13424">
    <property type="entry name" value="TPR_12"/>
    <property type="match status" value="1"/>
</dbReference>
<dbReference type="PANTHER" id="PTHR44998">
    <property type="match status" value="1"/>
</dbReference>
<dbReference type="Gene3D" id="3.40.50.11380">
    <property type="match status" value="1"/>
</dbReference>
<evidence type="ECO:0000256" key="2">
    <source>
        <dbReference type="ARBA" id="ARBA00005386"/>
    </source>
</evidence>
<accession>A0A4R6QQ69</accession>
<evidence type="ECO:0000313" key="12">
    <source>
        <dbReference type="Proteomes" id="UP000295361"/>
    </source>
</evidence>
<dbReference type="PROSITE" id="PS50005">
    <property type="entry name" value="TPR"/>
    <property type="match status" value="4"/>
</dbReference>
<dbReference type="SMART" id="SM00028">
    <property type="entry name" value="TPR"/>
    <property type="match status" value="7"/>
</dbReference>
<dbReference type="Gene3D" id="3.10.450.50">
    <property type="match status" value="1"/>
</dbReference>
<evidence type="ECO:0000256" key="8">
    <source>
        <dbReference type="PROSITE-ProRule" id="PRU00339"/>
    </source>
</evidence>
<evidence type="ECO:0000256" key="3">
    <source>
        <dbReference type="ARBA" id="ARBA00011970"/>
    </source>
</evidence>
<dbReference type="GO" id="GO:0097363">
    <property type="term" value="F:protein O-acetylglucosaminyltransferase activity"/>
    <property type="evidence" value="ECO:0007669"/>
    <property type="project" value="UniProtKB-EC"/>
</dbReference>
<keyword evidence="6" id="KW-0677">Repeat</keyword>
<dbReference type="InterPro" id="IPR011990">
    <property type="entry name" value="TPR-like_helical_dom_sf"/>
</dbReference>
<comment type="caution">
    <text evidence="11">The sequence shown here is derived from an EMBL/GenBank/DDBJ whole genome shotgun (WGS) entry which is preliminary data.</text>
</comment>
<feature type="domain" description="O-GlcNAc transferase C-terminal" evidence="10">
    <location>
        <begin position="539"/>
        <end position="726"/>
    </location>
</feature>
<feature type="repeat" description="TPR" evidence="8">
    <location>
        <begin position="215"/>
        <end position="248"/>
    </location>
</feature>
<keyword evidence="7 8" id="KW-0802">TPR repeat</keyword>
<evidence type="ECO:0000256" key="6">
    <source>
        <dbReference type="ARBA" id="ARBA00022737"/>
    </source>
</evidence>
<evidence type="ECO:0000259" key="10">
    <source>
        <dbReference type="Pfam" id="PF13844"/>
    </source>
</evidence>
<comment type="similarity">
    <text evidence="2">Belongs to the glycosyltransferase 41 family. O-GlcNAc transferase subfamily.</text>
</comment>
<keyword evidence="5 11" id="KW-0808">Transferase</keyword>
<reference evidence="11 12" key="1">
    <citation type="submission" date="2019-03" db="EMBL/GenBank/DDBJ databases">
        <title>Genomic Encyclopedia of Type Strains, Phase IV (KMG-IV): sequencing the most valuable type-strain genomes for metagenomic binning, comparative biology and taxonomic classification.</title>
        <authorList>
            <person name="Goeker M."/>
        </authorList>
    </citation>
    <scope>NUCLEOTIDE SEQUENCE [LARGE SCALE GENOMIC DNA]</scope>
    <source>
        <strain evidence="11 12">DSM 16998</strain>
    </source>
</reference>
<evidence type="ECO:0000256" key="4">
    <source>
        <dbReference type="ARBA" id="ARBA00022676"/>
    </source>
</evidence>
<dbReference type="InParanoid" id="A0A4R6QQ69"/>
<dbReference type="OrthoDB" id="101857at2"/>
<dbReference type="Gene3D" id="3.40.50.2000">
    <property type="entry name" value="Glycogen Phosphorylase B"/>
    <property type="match status" value="1"/>
</dbReference>
<keyword evidence="9" id="KW-0175">Coiled coil</keyword>
<dbReference type="RefSeq" id="WP_133701162.1">
    <property type="nucleotide sequence ID" value="NZ_SNXS01000003.1"/>
</dbReference>
<dbReference type="AlphaFoldDB" id="A0A4R6QQ69"/>
<dbReference type="EC" id="2.4.1.255" evidence="3"/>
<dbReference type="SUPFAM" id="SSF48452">
    <property type="entry name" value="TPR-like"/>
    <property type="match status" value="1"/>
</dbReference>
<dbReference type="InterPro" id="IPR013105">
    <property type="entry name" value="TPR_2"/>
</dbReference>
<dbReference type="Pfam" id="PF13432">
    <property type="entry name" value="TPR_16"/>
    <property type="match status" value="2"/>
</dbReference>
<dbReference type="Pfam" id="PF02810">
    <property type="entry name" value="SEC-C"/>
    <property type="match status" value="1"/>
</dbReference>
<dbReference type="Pfam" id="PF13844">
    <property type="entry name" value="Glyco_transf_41"/>
    <property type="match status" value="1"/>
</dbReference>
<evidence type="ECO:0000313" key="11">
    <source>
        <dbReference type="EMBL" id="TDP71384.1"/>
    </source>
</evidence>
<feature type="repeat" description="TPR" evidence="8">
    <location>
        <begin position="249"/>
        <end position="282"/>
    </location>
</feature>
<dbReference type="InterPro" id="IPR004027">
    <property type="entry name" value="SEC_C_motif"/>
</dbReference>
<evidence type="ECO:0000256" key="9">
    <source>
        <dbReference type="SAM" id="Coils"/>
    </source>
</evidence>
<dbReference type="Gene3D" id="1.25.40.10">
    <property type="entry name" value="Tetratricopeptide repeat domain"/>
    <property type="match status" value="2"/>
</dbReference>
<dbReference type="SUPFAM" id="SSF53756">
    <property type="entry name" value="UDP-Glycosyltransferase/glycogen phosphorylase"/>
    <property type="match status" value="1"/>
</dbReference>